<dbReference type="InterPro" id="IPR003877">
    <property type="entry name" value="SPRY_dom"/>
</dbReference>
<dbReference type="InterPro" id="IPR058030">
    <property type="entry name" value="TRIM8/14/16/25/29/45/65_CC"/>
</dbReference>
<evidence type="ECO:0000256" key="2">
    <source>
        <dbReference type="ARBA" id="ARBA00022771"/>
    </source>
</evidence>
<dbReference type="PANTHER" id="PTHR25465">
    <property type="entry name" value="B-BOX DOMAIN CONTAINING"/>
    <property type="match status" value="1"/>
</dbReference>
<dbReference type="GO" id="GO:0005737">
    <property type="term" value="C:cytoplasm"/>
    <property type="evidence" value="ECO:0007669"/>
    <property type="project" value="UniProtKB-ARBA"/>
</dbReference>
<dbReference type="CDD" id="cd13733">
    <property type="entry name" value="SPRY_PRY_C-I_1"/>
    <property type="match status" value="1"/>
</dbReference>
<dbReference type="PROSITE" id="PS50188">
    <property type="entry name" value="B302_SPRY"/>
    <property type="match status" value="1"/>
</dbReference>
<keyword evidence="4" id="KW-0175">Coiled coil</keyword>
<dbReference type="Pfam" id="PF13765">
    <property type="entry name" value="PRY"/>
    <property type="match status" value="1"/>
</dbReference>
<accession>A0AAV2KMG3</accession>
<evidence type="ECO:0000313" key="7">
    <source>
        <dbReference type="Proteomes" id="UP001497482"/>
    </source>
</evidence>
<dbReference type="InterPro" id="IPR006574">
    <property type="entry name" value="PRY"/>
</dbReference>
<dbReference type="Pfam" id="PF00622">
    <property type="entry name" value="SPRY"/>
    <property type="match status" value="1"/>
</dbReference>
<reference evidence="6 7" key="1">
    <citation type="submission" date="2024-04" db="EMBL/GenBank/DDBJ databases">
        <authorList>
            <person name="Waldvogel A.-M."/>
            <person name="Schoenle A."/>
        </authorList>
    </citation>
    <scope>NUCLEOTIDE SEQUENCE [LARGE SCALE GENOMIC DNA]</scope>
</reference>
<dbReference type="AlphaFoldDB" id="A0AAV2KMG3"/>
<dbReference type="InterPro" id="IPR051051">
    <property type="entry name" value="E3_ubiq-ligase_TRIM/RNF"/>
</dbReference>
<feature type="coiled-coil region" evidence="4">
    <location>
        <begin position="230"/>
        <end position="257"/>
    </location>
</feature>
<dbReference type="SUPFAM" id="SSF57845">
    <property type="entry name" value="B-box zinc-binding domain"/>
    <property type="match status" value="1"/>
</dbReference>
<evidence type="ECO:0000256" key="4">
    <source>
        <dbReference type="SAM" id="Coils"/>
    </source>
</evidence>
<dbReference type="GO" id="GO:0008270">
    <property type="term" value="F:zinc ion binding"/>
    <property type="evidence" value="ECO:0007669"/>
    <property type="project" value="UniProtKB-KW"/>
</dbReference>
<name>A0AAV2KMG3_KNICA</name>
<keyword evidence="7" id="KW-1185">Reference proteome</keyword>
<dbReference type="InterPro" id="IPR013320">
    <property type="entry name" value="ConA-like_dom_sf"/>
</dbReference>
<keyword evidence="3" id="KW-0862">Zinc</keyword>
<organism evidence="6 7">
    <name type="scientific">Knipowitschia caucasica</name>
    <name type="common">Caucasian dwarf goby</name>
    <name type="synonym">Pomatoschistus caucasicus</name>
    <dbReference type="NCBI Taxonomy" id="637954"/>
    <lineage>
        <taxon>Eukaryota</taxon>
        <taxon>Metazoa</taxon>
        <taxon>Chordata</taxon>
        <taxon>Craniata</taxon>
        <taxon>Vertebrata</taxon>
        <taxon>Euteleostomi</taxon>
        <taxon>Actinopterygii</taxon>
        <taxon>Neopterygii</taxon>
        <taxon>Teleostei</taxon>
        <taxon>Neoteleostei</taxon>
        <taxon>Acanthomorphata</taxon>
        <taxon>Gobiaria</taxon>
        <taxon>Gobiiformes</taxon>
        <taxon>Gobioidei</taxon>
        <taxon>Gobiidae</taxon>
        <taxon>Gobiinae</taxon>
        <taxon>Knipowitschia</taxon>
    </lineage>
</organism>
<dbReference type="InterPro" id="IPR003879">
    <property type="entry name" value="Butyrophylin_SPRY"/>
</dbReference>
<dbReference type="SMART" id="SM00589">
    <property type="entry name" value="PRY"/>
    <property type="match status" value="1"/>
</dbReference>
<dbReference type="Gene3D" id="3.30.160.60">
    <property type="entry name" value="Classic Zinc Finger"/>
    <property type="match status" value="1"/>
</dbReference>
<dbReference type="SMART" id="SM00449">
    <property type="entry name" value="SPRY"/>
    <property type="match status" value="1"/>
</dbReference>
<dbReference type="Proteomes" id="UP001497482">
    <property type="component" value="Chromosome 19"/>
</dbReference>
<keyword evidence="1" id="KW-0479">Metal-binding</keyword>
<dbReference type="Pfam" id="PF25600">
    <property type="entry name" value="TRIM_CC"/>
    <property type="match status" value="1"/>
</dbReference>
<sequence length="509" mass="58008">MFNRNFLYLNAVSVNLRYGFPFSLTMVMDKKAKEEEEEREKRLEEDKKMEEDCDPRRFKGRPGQVRCDICTKMAATKSCLICLTSYCDDDVQNHLVNPRFSGHKLVDPVEDMDQRACLAHGRPLELYSRVQRKCICVLCKEVGEEGVVSTEDACSSKKAEIKKIIEELKESIVKREEKIDTINASQKIFKDQLDSEWWDIDTVFSEVKATLEAAQAKALGPVEERRQRLNQEASEVIDTLKNEVDAHKKTIKELQDISTFEDHVLFLQKYNSLKEPGFKDWTTIELDTSVSFGSLRKVTHEALEQIQEQMETLTALELQRLPKFAVDLTLDPNTSHKRLVLSQDHKEAIYGEMEQEDCDGSERFDIFGSVLGREELGVGSRAYWEVQVGAKTGWDLGVASAKAERKGKISLSPNSGYWAMVHYEGDKYAALTAPPLCVELNHKPEKVGVFLDYDEGLLSFYDVANKTHIYSYRKGNFVGALLPYFSPHVKDERNTEPLIISDVTLGQTS</sequence>
<gene>
    <name evidence="6" type="ORF">KC01_LOCUS20505</name>
</gene>
<evidence type="ECO:0000313" key="6">
    <source>
        <dbReference type="EMBL" id="CAL1591092.1"/>
    </source>
</evidence>
<evidence type="ECO:0000256" key="1">
    <source>
        <dbReference type="ARBA" id="ARBA00022723"/>
    </source>
</evidence>
<dbReference type="PRINTS" id="PR01407">
    <property type="entry name" value="BUTYPHLNCDUF"/>
</dbReference>
<dbReference type="InterPro" id="IPR043136">
    <property type="entry name" value="B30.2/SPRY_sf"/>
</dbReference>
<protein>
    <recommendedName>
        <fullName evidence="5">B30.2/SPRY domain-containing protein</fullName>
    </recommendedName>
</protein>
<dbReference type="SUPFAM" id="SSF49899">
    <property type="entry name" value="Concanavalin A-like lectins/glucanases"/>
    <property type="match status" value="1"/>
</dbReference>
<keyword evidence="2" id="KW-0863">Zinc-finger</keyword>
<proteinExistence type="predicted"/>
<evidence type="ECO:0000256" key="3">
    <source>
        <dbReference type="ARBA" id="ARBA00022833"/>
    </source>
</evidence>
<dbReference type="InterPro" id="IPR001870">
    <property type="entry name" value="B30.2/SPRY"/>
</dbReference>
<dbReference type="PANTHER" id="PTHR25465:SF49">
    <property type="entry name" value="BLOODTHIRSTY-RELATED GENE FAMILY, MEMBER 1-RELATED"/>
    <property type="match status" value="1"/>
</dbReference>
<feature type="coiled-coil region" evidence="4">
    <location>
        <begin position="158"/>
        <end position="185"/>
    </location>
</feature>
<dbReference type="Gene3D" id="4.10.830.40">
    <property type="match status" value="1"/>
</dbReference>
<dbReference type="EMBL" id="OZ035841">
    <property type="protein sequence ID" value="CAL1591092.1"/>
    <property type="molecule type" value="Genomic_DNA"/>
</dbReference>
<evidence type="ECO:0000259" key="5">
    <source>
        <dbReference type="PROSITE" id="PS50188"/>
    </source>
</evidence>
<dbReference type="FunFam" id="2.60.120.920:FF:000004">
    <property type="entry name" value="Butyrophilin subfamily 1 member A1"/>
    <property type="match status" value="1"/>
</dbReference>
<feature type="coiled-coil region" evidence="4">
    <location>
        <begin position="26"/>
        <end position="53"/>
    </location>
</feature>
<dbReference type="Gene3D" id="2.60.120.920">
    <property type="match status" value="1"/>
</dbReference>
<feature type="domain" description="B30.2/SPRY" evidence="5">
    <location>
        <begin position="308"/>
        <end position="505"/>
    </location>
</feature>